<dbReference type="EMBL" id="CP017141">
    <property type="protein sequence ID" value="AOM79764.1"/>
    <property type="molecule type" value="Genomic_DNA"/>
</dbReference>
<organism evidence="3 4">
    <name type="scientific">Pedobacter steynii</name>
    <dbReference type="NCBI Taxonomy" id="430522"/>
    <lineage>
        <taxon>Bacteria</taxon>
        <taxon>Pseudomonadati</taxon>
        <taxon>Bacteroidota</taxon>
        <taxon>Sphingobacteriia</taxon>
        <taxon>Sphingobacteriales</taxon>
        <taxon>Sphingobacteriaceae</taxon>
        <taxon>Pedobacter</taxon>
    </lineage>
</organism>
<sequence length="400" mass="44506">MTRKVLFFFSAVLGFINFANGQLPVLDDLNYLSSRDGLENAFQVFKGQKSATVAFLGGSITYAPGWRDSVSVSLQRRFPNTSFHFITAGIPSLGSLPHAFRLKQDVLDSGKVDLLFLEAAVNDEVNGTDSLVQLRALEGIIRNARLHQPKIDIVLMSFADPDKTKAYNEGRTPVSVANHELLAAYYGLPSINLAKAVRDRMQNKEFSWEEDFKDLHPSPFGQGIYARAIRKLLSLNFDPQKTTIPLASSHRKLSLPMNNGSFEKGHYVELTDATRSEAWILHKNWLPEDGLNTRKGFVNIPMLTAQKPGAILSLNFKGNAVGMAIVSGADAGKVIYTIDNGPERELDLYTKWSKSLHLPWYVLFDSNLKNGNHTLRLRISENKNGKSTGNACRIAHFLVN</sequence>
<accession>A0A1D7QM68</accession>
<feature type="chain" id="PRO_5009098855" description="SGNH hydrolase-type esterase domain-containing protein" evidence="1">
    <location>
        <begin position="22"/>
        <end position="400"/>
    </location>
</feature>
<dbReference type="PANTHER" id="PTHR34407:SF1">
    <property type="entry name" value="SGNH HYDROLASE-TYPE ESTERASE DOMAIN-CONTAINING PROTEIN"/>
    <property type="match status" value="1"/>
</dbReference>
<reference evidence="3 4" key="1">
    <citation type="submission" date="2016-08" db="EMBL/GenBank/DDBJ databases">
        <authorList>
            <person name="Seilhamer J.J."/>
        </authorList>
    </citation>
    <scope>NUCLEOTIDE SEQUENCE [LARGE SCALE GENOMIC DNA]</scope>
    <source>
        <strain evidence="3 4">DX4</strain>
    </source>
</reference>
<evidence type="ECO:0000256" key="1">
    <source>
        <dbReference type="SAM" id="SignalP"/>
    </source>
</evidence>
<name>A0A1D7QM68_9SPHI</name>
<dbReference type="RefSeq" id="WP_069381426.1">
    <property type="nucleotide sequence ID" value="NZ_CP017141.1"/>
</dbReference>
<keyword evidence="1" id="KW-0732">Signal</keyword>
<keyword evidence="4" id="KW-1185">Reference proteome</keyword>
<dbReference type="Gene3D" id="3.40.50.1110">
    <property type="entry name" value="SGNH hydrolase"/>
    <property type="match status" value="1"/>
</dbReference>
<dbReference type="GO" id="GO:0016788">
    <property type="term" value="F:hydrolase activity, acting on ester bonds"/>
    <property type="evidence" value="ECO:0007669"/>
    <property type="project" value="UniProtKB-ARBA"/>
</dbReference>
<evidence type="ECO:0000259" key="2">
    <source>
        <dbReference type="Pfam" id="PF13472"/>
    </source>
</evidence>
<feature type="signal peptide" evidence="1">
    <location>
        <begin position="1"/>
        <end position="21"/>
    </location>
</feature>
<dbReference type="CDD" id="cd00229">
    <property type="entry name" value="SGNH_hydrolase"/>
    <property type="match status" value="1"/>
</dbReference>
<dbReference type="Pfam" id="PF13472">
    <property type="entry name" value="Lipase_GDSL_2"/>
    <property type="match status" value="1"/>
</dbReference>
<dbReference type="SUPFAM" id="SSF52266">
    <property type="entry name" value="SGNH hydrolase"/>
    <property type="match status" value="1"/>
</dbReference>
<dbReference type="InterPro" id="IPR036514">
    <property type="entry name" value="SGNH_hydro_sf"/>
</dbReference>
<dbReference type="InterPro" id="IPR013830">
    <property type="entry name" value="SGNH_hydro"/>
</dbReference>
<dbReference type="Proteomes" id="UP000094313">
    <property type="component" value="Chromosome"/>
</dbReference>
<feature type="domain" description="SGNH hydrolase-type esterase" evidence="2">
    <location>
        <begin position="55"/>
        <end position="222"/>
    </location>
</feature>
<protein>
    <recommendedName>
        <fullName evidence="2">SGNH hydrolase-type esterase domain-containing protein</fullName>
    </recommendedName>
</protein>
<dbReference type="Gene3D" id="2.60.120.260">
    <property type="entry name" value="Galactose-binding domain-like"/>
    <property type="match status" value="1"/>
</dbReference>
<dbReference type="KEGG" id="psty:BFS30_22935"/>
<evidence type="ECO:0000313" key="4">
    <source>
        <dbReference type="Proteomes" id="UP000094313"/>
    </source>
</evidence>
<evidence type="ECO:0000313" key="3">
    <source>
        <dbReference type="EMBL" id="AOM79764.1"/>
    </source>
</evidence>
<dbReference type="AlphaFoldDB" id="A0A1D7QM68"/>
<gene>
    <name evidence="3" type="ORF">BFS30_22935</name>
</gene>
<proteinExistence type="predicted"/>
<dbReference type="PANTHER" id="PTHR34407">
    <property type="entry name" value="EXPRESSED PROTEIN"/>
    <property type="match status" value="1"/>
</dbReference>
<dbReference type="OrthoDB" id="9796689at2"/>